<protein>
    <submittedName>
        <fullName evidence="2">SD04624p</fullName>
    </submittedName>
</protein>
<dbReference type="AlphaFoldDB" id="Q95SV8"/>
<organism evidence="2">
    <name type="scientific">Drosophila melanogaster</name>
    <name type="common">Fruit fly</name>
    <dbReference type="NCBI Taxonomy" id="7227"/>
    <lineage>
        <taxon>Eukaryota</taxon>
        <taxon>Metazoa</taxon>
        <taxon>Ecdysozoa</taxon>
        <taxon>Arthropoda</taxon>
        <taxon>Hexapoda</taxon>
        <taxon>Insecta</taxon>
        <taxon>Pterygota</taxon>
        <taxon>Neoptera</taxon>
        <taxon>Endopterygota</taxon>
        <taxon>Diptera</taxon>
        <taxon>Brachycera</taxon>
        <taxon>Muscomorpha</taxon>
        <taxon>Ephydroidea</taxon>
        <taxon>Drosophilidae</taxon>
        <taxon>Drosophila</taxon>
        <taxon>Sophophora</taxon>
    </lineage>
</organism>
<name>Q95SV8_DROME</name>
<reference evidence="2" key="1">
    <citation type="submission" date="2001-10" db="EMBL/GenBank/DDBJ databases">
        <authorList>
            <person name="Stapleton M."/>
            <person name="Brokstein P."/>
            <person name="Hong L."/>
            <person name="Agbayani A."/>
            <person name="Carlson J."/>
            <person name="Champe M."/>
            <person name="Chavez C."/>
            <person name="Dorsett V."/>
            <person name="Farfan D."/>
            <person name="Frise E."/>
            <person name="George R."/>
            <person name="Gonzalez M."/>
            <person name="Guarin H."/>
            <person name="Li P."/>
            <person name="Liao G."/>
            <person name="Miranda A."/>
            <person name="Mungall C.J."/>
            <person name="Nunoo J."/>
            <person name="Pacleb J."/>
            <person name="Paragas V."/>
            <person name="Park S."/>
            <person name="Phouanenavong S."/>
            <person name="Wan K."/>
            <person name="Yu C."/>
            <person name="Lewis S.E."/>
            <person name="Rubin G.M."/>
            <person name="Celniker S."/>
        </authorList>
    </citation>
    <scope>NUCLEOTIDE SEQUENCE</scope>
</reference>
<keyword evidence="1" id="KW-0812">Transmembrane</keyword>
<dbReference type="EMBL" id="AY060465">
    <property type="protein sequence ID" value="AAL25504.1"/>
    <property type="molecule type" value="mRNA"/>
</dbReference>
<keyword evidence="1" id="KW-1133">Transmembrane helix</keyword>
<proteinExistence type="evidence at transcript level"/>
<sequence length="71" mass="8218">MRGVSQKVETKLPYTINQFSKTAAHVVGLASSYALLILFYFFCFWSDFLCFWAKNNGFKRLRFGGKGKKRP</sequence>
<evidence type="ECO:0000313" key="2">
    <source>
        <dbReference type="EMBL" id="AAL25504.1"/>
    </source>
</evidence>
<keyword evidence="1" id="KW-0472">Membrane</keyword>
<feature type="transmembrane region" description="Helical" evidence="1">
    <location>
        <begin position="33"/>
        <end position="53"/>
    </location>
</feature>
<evidence type="ECO:0000256" key="1">
    <source>
        <dbReference type="SAM" id="Phobius"/>
    </source>
</evidence>
<accession>Q95SV8</accession>